<dbReference type="PANTHER" id="PTHR21297">
    <property type="entry name" value="DNA-DIRECTED RNA POLYMERASE II"/>
    <property type="match status" value="1"/>
</dbReference>
<accession>A0A9J5Z6I5</accession>
<dbReference type="SUPFAM" id="SSF47819">
    <property type="entry name" value="HRDC-like"/>
    <property type="match status" value="1"/>
</dbReference>
<keyword evidence="2" id="KW-1185">Reference proteome</keyword>
<dbReference type="InterPro" id="IPR010997">
    <property type="entry name" value="HRDC-like_sf"/>
</dbReference>
<protein>
    <submittedName>
        <fullName evidence="1">Uncharacterized protein</fullName>
    </submittedName>
</protein>
<organism evidence="1 2">
    <name type="scientific">Solanum commersonii</name>
    <name type="common">Commerson's wild potato</name>
    <name type="synonym">Commerson's nightshade</name>
    <dbReference type="NCBI Taxonomy" id="4109"/>
    <lineage>
        <taxon>Eukaryota</taxon>
        <taxon>Viridiplantae</taxon>
        <taxon>Streptophyta</taxon>
        <taxon>Embryophyta</taxon>
        <taxon>Tracheophyta</taxon>
        <taxon>Spermatophyta</taxon>
        <taxon>Magnoliopsida</taxon>
        <taxon>eudicotyledons</taxon>
        <taxon>Gunneridae</taxon>
        <taxon>Pentapetalae</taxon>
        <taxon>asterids</taxon>
        <taxon>lamiids</taxon>
        <taxon>Solanales</taxon>
        <taxon>Solanaceae</taxon>
        <taxon>Solanoideae</taxon>
        <taxon>Solaneae</taxon>
        <taxon>Solanum</taxon>
    </lineage>
</organism>
<dbReference type="OrthoDB" id="2186918at2759"/>
<reference evidence="1 2" key="1">
    <citation type="submission" date="2020-09" db="EMBL/GenBank/DDBJ databases">
        <title>De no assembly of potato wild relative species, Solanum commersonii.</title>
        <authorList>
            <person name="Cho K."/>
        </authorList>
    </citation>
    <scope>NUCLEOTIDE SEQUENCE [LARGE SCALE GENOMIC DNA]</scope>
    <source>
        <strain evidence="1">LZ3.2</strain>
        <tissue evidence="1">Leaf</tissue>
    </source>
</reference>
<gene>
    <name evidence="1" type="ORF">H5410_028568</name>
</gene>
<evidence type="ECO:0000313" key="1">
    <source>
        <dbReference type="EMBL" id="KAG5607076.1"/>
    </source>
</evidence>
<feature type="non-terminal residue" evidence="1">
    <location>
        <position position="100"/>
    </location>
</feature>
<feature type="non-terminal residue" evidence="1">
    <location>
        <position position="1"/>
    </location>
</feature>
<dbReference type="EMBL" id="JACXVP010000005">
    <property type="protein sequence ID" value="KAG5607076.1"/>
    <property type="molecule type" value="Genomic_DNA"/>
</dbReference>
<comment type="caution">
    <text evidence="1">The sequence shown here is derived from an EMBL/GenBank/DDBJ whole genome shotgun (WGS) entry which is preliminary data.</text>
</comment>
<sequence length="100" mass="11073">YSGKVKAPDPLELRLEQESLDLYPDLPENTTCLSDCEVVDILKKFQDTMVALSIEPPGDGFHLTQIRPLKQHGVSDGELCMIANFRLESVDAVFALVPSL</sequence>
<proteinExistence type="predicted"/>
<dbReference type="AlphaFoldDB" id="A0A9J5Z6I5"/>
<dbReference type="InterPro" id="IPR045222">
    <property type="entry name" value="Rpb4-like"/>
</dbReference>
<evidence type="ECO:0000313" key="2">
    <source>
        <dbReference type="Proteomes" id="UP000824120"/>
    </source>
</evidence>
<dbReference type="Proteomes" id="UP000824120">
    <property type="component" value="Chromosome 5"/>
</dbReference>
<dbReference type="GO" id="GO:0000166">
    <property type="term" value="F:nucleotide binding"/>
    <property type="evidence" value="ECO:0007669"/>
    <property type="project" value="InterPro"/>
</dbReference>
<name>A0A9J5Z6I5_SOLCO</name>